<name>A0A166KIY7_9AGAM</name>
<gene>
    <name evidence="1" type="ORF">FIBSPDRAFT_860116</name>
</gene>
<dbReference type="EMBL" id="KV417543">
    <property type="protein sequence ID" value="KZP21955.1"/>
    <property type="molecule type" value="Genomic_DNA"/>
</dbReference>
<evidence type="ECO:0000313" key="1">
    <source>
        <dbReference type="EMBL" id="KZP21955.1"/>
    </source>
</evidence>
<dbReference type="AlphaFoldDB" id="A0A166KIY7"/>
<proteinExistence type="predicted"/>
<feature type="non-terminal residue" evidence="1">
    <location>
        <position position="113"/>
    </location>
</feature>
<keyword evidence="2" id="KW-1185">Reference proteome</keyword>
<sequence length="113" mass="12957">MSSATLNPRPKEKLPNPWSDSNFYAKSKLKPLAITTPPSLRYPNNVKAAAFNEHKYPFQHNIEINSKLAPYFEWRGNGDPPADIGNLGDIYIDDALPQYALWAYMSRSKKWCR</sequence>
<evidence type="ECO:0000313" key="2">
    <source>
        <dbReference type="Proteomes" id="UP000076532"/>
    </source>
</evidence>
<accession>A0A166KIY7</accession>
<organism evidence="1 2">
    <name type="scientific">Athelia psychrophila</name>
    <dbReference type="NCBI Taxonomy" id="1759441"/>
    <lineage>
        <taxon>Eukaryota</taxon>
        <taxon>Fungi</taxon>
        <taxon>Dikarya</taxon>
        <taxon>Basidiomycota</taxon>
        <taxon>Agaricomycotina</taxon>
        <taxon>Agaricomycetes</taxon>
        <taxon>Agaricomycetidae</taxon>
        <taxon>Atheliales</taxon>
        <taxon>Atheliaceae</taxon>
        <taxon>Athelia</taxon>
    </lineage>
</organism>
<dbReference type="OrthoDB" id="3067611at2759"/>
<reference evidence="1 2" key="1">
    <citation type="journal article" date="2016" name="Mol. Biol. Evol.">
        <title>Comparative Genomics of Early-Diverging Mushroom-Forming Fungi Provides Insights into the Origins of Lignocellulose Decay Capabilities.</title>
        <authorList>
            <person name="Nagy L.G."/>
            <person name="Riley R."/>
            <person name="Tritt A."/>
            <person name="Adam C."/>
            <person name="Daum C."/>
            <person name="Floudas D."/>
            <person name="Sun H."/>
            <person name="Yadav J.S."/>
            <person name="Pangilinan J."/>
            <person name="Larsson K.H."/>
            <person name="Matsuura K."/>
            <person name="Barry K."/>
            <person name="Labutti K."/>
            <person name="Kuo R."/>
            <person name="Ohm R.A."/>
            <person name="Bhattacharya S.S."/>
            <person name="Shirouzu T."/>
            <person name="Yoshinaga Y."/>
            <person name="Martin F.M."/>
            <person name="Grigoriev I.V."/>
            <person name="Hibbett D.S."/>
        </authorList>
    </citation>
    <scope>NUCLEOTIDE SEQUENCE [LARGE SCALE GENOMIC DNA]</scope>
    <source>
        <strain evidence="1 2">CBS 109695</strain>
    </source>
</reference>
<protein>
    <submittedName>
        <fullName evidence="1">Uncharacterized protein</fullName>
    </submittedName>
</protein>
<dbReference type="Proteomes" id="UP000076532">
    <property type="component" value="Unassembled WGS sequence"/>
</dbReference>